<organism evidence="2 3">
    <name type="scientific">Kitasatospora aburaviensis</name>
    <dbReference type="NCBI Taxonomy" id="67265"/>
    <lineage>
        <taxon>Bacteria</taxon>
        <taxon>Bacillati</taxon>
        <taxon>Actinomycetota</taxon>
        <taxon>Actinomycetes</taxon>
        <taxon>Kitasatosporales</taxon>
        <taxon>Streptomycetaceae</taxon>
        <taxon>Kitasatospora</taxon>
    </lineage>
</organism>
<dbReference type="Proteomes" id="UP001596067">
    <property type="component" value="Unassembled WGS sequence"/>
</dbReference>
<comment type="caution">
    <text evidence="2">The sequence shown here is derived from an EMBL/GenBank/DDBJ whole genome shotgun (WGS) entry which is preliminary data.</text>
</comment>
<feature type="compositionally biased region" description="Basic residues" evidence="1">
    <location>
        <begin position="16"/>
        <end position="32"/>
    </location>
</feature>
<dbReference type="PANTHER" id="PTHR42305">
    <property type="entry name" value="MEMBRANE PROTEIN RV1733C-RELATED"/>
    <property type="match status" value="1"/>
</dbReference>
<reference evidence="3" key="1">
    <citation type="journal article" date="2019" name="Int. J. Syst. Evol. Microbiol.">
        <title>The Global Catalogue of Microorganisms (GCM) 10K type strain sequencing project: providing services to taxonomists for standard genome sequencing and annotation.</title>
        <authorList>
            <consortium name="The Broad Institute Genomics Platform"/>
            <consortium name="The Broad Institute Genome Sequencing Center for Infectious Disease"/>
            <person name="Wu L."/>
            <person name="Ma J."/>
        </authorList>
    </citation>
    <scope>NUCLEOTIDE SEQUENCE [LARGE SCALE GENOMIC DNA]</scope>
    <source>
        <strain evidence="3">CGMCC 4.1469</strain>
    </source>
</reference>
<feature type="compositionally biased region" description="Basic and acidic residues" evidence="1">
    <location>
        <begin position="33"/>
        <end position="44"/>
    </location>
</feature>
<evidence type="ECO:0000313" key="2">
    <source>
        <dbReference type="EMBL" id="MFC5884339.1"/>
    </source>
</evidence>
<name>A0ABW1ERA3_9ACTN</name>
<dbReference type="InterPro" id="IPR039708">
    <property type="entry name" value="MT1774/Rv1733c-like"/>
</dbReference>
<evidence type="ECO:0008006" key="4">
    <source>
        <dbReference type="Google" id="ProtNLM"/>
    </source>
</evidence>
<feature type="compositionally biased region" description="Pro residues" evidence="1">
    <location>
        <begin position="1"/>
        <end position="13"/>
    </location>
</feature>
<feature type="region of interest" description="Disordered" evidence="1">
    <location>
        <begin position="1"/>
        <end position="44"/>
    </location>
</feature>
<sequence>MSSTPRPPRPGSPPRRAARQLRRAFGTRRHRLREPLARPLDRSRGRAGAAAALALLLALAVSVGGALLAHRATVRAAAADRARLTPVGATVLATERPTATPGARWSGDSTERTTVRAAWTAPDGQPHTGAVEVRHTVVAGSTVTLWVDRGGTPHDAPPSAVGLAVEAVCFGLAGFAALGTGVAGALTLRLRVLDRRADRAWTRSWARHEPLWSGRTASSPGGPQDD</sequence>
<keyword evidence="3" id="KW-1185">Reference proteome</keyword>
<dbReference type="PANTHER" id="PTHR42305:SF1">
    <property type="entry name" value="MEMBRANE PROTEIN RV1733C-RELATED"/>
    <property type="match status" value="1"/>
</dbReference>
<accession>A0ABW1ERA3</accession>
<dbReference type="EMBL" id="JBHSOD010000004">
    <property type="protein sequence ID" value="MFC5884339.1"/>
    <property type="molecule type" value="Genomic_DNA"/>
</dbReference>
<evidence type="ECO:0000256" key="1">
    <source>
        <dbReference type="SAM" id="MobiDB-lite"/>
    </source>
</evidence>
<dbReference type="RefSeq" id="WP_313762747.1">
    <property type="nucleotide sequence ID" value="NZ_BAAAVH010000110.1"/>
</dbReference>
<proteinExistence type="predicted"/>
<evidence type="ECO:0000313" key="3">
    <source>
        <dbReference type="Proteomes" id="UP001596067"/>
    </source>
</evidence>
<protein>
    <recommendedName>
        <fullName evidence="4">Integral membrane protein</fullName>
    </recommendedName>
</protein>
<gene>
    <name evidence="2" type="ORF">ACFP0N_04970</name>
</gene>